<evidence type="ECO:0000313" key="2">
    <source>
        <dbReference type="Proteomes" id="UP001066276"/>
    </source>
</evidence>
<sequence>MDIAKLLSISSVLVFSISTELFEELPEGAEFSTALKCYERLPSVAPGSVLQHYATDETPVELRCQKYGSVVNGVPVLRCWKERLEDSTAADLVYKTCRGTIKPFIHGLELTVKSLKTGKREVLIGVCVEEGD</sequence>
<comment type="caution">
    <text evidence="1">The sequence shown here is derived from an EMBL/GenBank/DDBJ whole genome shotgun (WGS) entry which is preliminary data.</text>
</comment>
<reference evidence="1" key="1">
    <citation type="journal article" date="2022" name="bioRxiv">
        <title>Sequencing and chromosome-scale assembly of the giantPleurodeles waltlgenome.</title>
        <authorList>
            <person name="Brown T."/>
            <person name="Elewa A."/>
            <person name="Iarovenko S."/>
            <person name="Subramanian E."/>
            <person name="Araus A.J."/>
            <person name="Petzold A."/>
            <person name="Susuki M."/>
            <person name="Suzuki K.-i.T."/>
            <person name="Hayashi T."/>
            <person name="Toyoda A."/>
            <person name="Oliveira C."/>
            <person name="Osipova E."/>
            <person name="Leigh N.D."/>
            <person name="Simon A."/>
            <person name="Yun M.H."/>
        </authorList>
    </citation>
    <scope>NUCLEOTIDE SEQUENCE</scope>
    <source>
        <strain evidence="1">20211129_DDA</strain>
        <tissue evidence="1">Liver</tissue>
    </source>
</reference>
<keyword evidence="2" id="KW-1185">Reference proteome</keyword>
<gene>
    <name evidence="1" type="ORF">NDU88_010367</name>
</gene>
<name>A0AAV7S348_PLEWA</name>
<dbReference type="Proteomes" id="UP001066276">
    <property type="component" value="Chromosome 5"/>
</dbReference>
<dbReference type="AlphaFoldDB" id="A0AAV7S348"/>
<proteinExistence type="predicted"/>
<evidence type="ECO:0000313" key="1">
    <source>
        <dbReference type="EMBL" id="KAJ1157663.1"/>
    </source>
</evidence>
<protein>
    <submittedName>
        <fullName evidence="1">Uncharacterized protein</fullName>
    </submittedName>
</protein>
<dbReference type="EMBL" id="JANPWB010000009">
    <property type="protein sequence ID" value="KAJ1157663.1"/>
    <property type="molecule type" value="Genomic_DNA"/>
</dbReference>
<accession>A0AAV7S348</accession>
<organism evidence="1 2">
    <name type="scientific">Pleurodeles waltl</name>
    <name type="common">Iberian ribbed newt</name>
    <dbReference type="NCBI Taxonomy" id="8319"/>
    <lineage>
        <taxon>Eukaryota</taxon>
        <taxon>Metazoa</taxon>
        <taxon>Chordata</taxon>
        <taxon>Craniata</taxon>
        <taxon>Vertebrata</taxon>
        <taxon>Euteleostomi</taxon>
        <taxon>Amphibia</taxon>
        <taxon>Batrachia</taxon>
        <taxon>Caudata</taxon>
        <taxon>Salamandroidea</taxon>
        <taxon>Salamandridae</taxon>
        <taxon>Pleurodelinae</taxon>
        <taxon>Pleurodeles</taxon>
    </lineage>
</organism>